<protein>
    <submittedName>
        <fullName evidence="9">ABC transporter permease</fullName>
    </submittedName>
</protein>
<evidence type="ECO:0000256" key="6">
    <source>
        <dbReference type="ARBA" id="ARBA00023136"/>
    </source>
</evidence>
<evidence type="ECO:0000256" key="5">
    <source>
        <dbReference type="ARBA" id="ARBA00022989"/>
    </source>
</evidence>
<comment type="subcellular location">
    <subcellularLocation>
        <location evidence="1 7">Cell membrane</location>
        <topology evidence="1 7">Multi-pass membrane protein</topology>
    </subcellularLocation>
</comment>
<feature type="transmembrane region" description="Helical" evidence="7">
    <location>
        <begin position="184"/>
        <end position="203"/>
    </location>
</feature>
<keyword evidence="6 7" id="KW-0472">Membrane</keyword>
<evidence type="ECO:0000256" key="4">
    <source>
        <dbReference type="ARBA" id="ARBA00022692"/>
    </source>
</evidence>
<sequence length="324" mass="34893">MSMTRFLFKRLLQAVGVLLAISLIAFVLRDALPGSDAAGSGAIWRRYLQFLGELLRLDFGTSSFFHRPALEVVLGYLPATLELVLAGSLLTALLAVPLGIYSAITPHAAVARLILRLAALGVSLPVFLTAILSIQVFSLGLFSSSADATTGWLHGLGGMPAYGRGNPTPLWGGWATNFASWQGLAYLTLPALSLAAGMLPLFVRLIHTEMRRVLASDYIRFARARGLSPLRIYAWHALKNALLPVVTLGGIQLGSLMAYTLLVESVFQWPGVGLMFLDAVERGDRPLIVTYLLVAGVLFLLINTLVDLCCRLLDPRVVAPGGLQ</sequence>
<evidence type="ECO:0000313" key="9">
    <source>
        <dbReference type="EMBL" id="XCJ77759.1"/>
    </source>
</evidence>
<dbReference type="EMBL" id="CP159578">
    <property type="protein sequence ID" value="XCJ77759.1"/>
    <property type="molecule type" value="Genomic_DNA"/>
</dbReference>
<dbReference type="PANTHER" id="PTHR43163:SF2">
    <property type="entry name" value="ABC TRANSPORTER PERMEASE PROTEIN"/>
    <property type="match status" value="1"/>
</dbReference>
<dbReference type="GO" id="GO:0055085">
    <property type="term" value="P:transmembrane transport"/>
    <property type="evidence" value="ECO:0007669"/>
    <property type="project" value="InterPro"/>
</dbReference>
<feature type="transmembrane region" description="Helical" evidence="7">
    <location>
        <begin position="83"/>
        <end position="101"/>
    </location>
</feature>
<dbReference type="Pfam" id="PF00528">
    <property type="entry name" value="BPD_transp_1"/>
    <property type="match status" value="1"/>
</dbReference>
<keyword evidence="3" id="KW-1003">Cell membrane</keyword>
<dbReference type="CDD" id="cd06261">
    <property type="entry name" value="TM_PBP2"/>
    <property type="match status" value="1"/>
</dbReference>
<dbReference type="SUPFAM" id="SSF161098">
    <property type="entry name" value="MetI-like"/>
    <property type="match status" value="1"/>
</dbReference>
<dbReference type="GO" id="GO:0005886">
    <property type="term" value="C:plasma membrane"/>
    <property type="evidence" value="ECO:0007669"/>
    <property type="project" value="UniProtKB-SubCell"/>
</dbReference>
<feature type="transmembrane region" description="Helical" evidence="7">
    <location>
        <begin position="113"/>
        <end position="137"/>
    </location>
</feature>
<organism evidence="9">
    <name type="scientific">Salinicola endophyticus</name>
    <dbReference type="NCBI Taxonomy" id="1949083"/>
    <lineage>
        <taxon>Bacteria</taxon>
        <taxon>Pseudomonadati</taxon>
        <taxon>Pseudomonadota</taxon>
        <taxon>Gammaproteobacteria</taxon>
        <taxon>Oceanospirillales</taxon>
        <taxon>Halomonadaceae</taxon>
        <taxon>Salinicola</taxon>
    </lineage>
</organism>
<evidence type="ECO:0000256" key="7">
    <source>
        <dbReference type="RuleBase" id="RU363032"/>
    </source>
</evidence>
<dbReference type="InterPro" id="IPR035906">
    <property type="entry name" value="MetI-like_sf"/>
</dbReference>
<name>A0AB74U8D1_9GAMM</name>
<dbReference type="InterPro" id="IPR000515">
    <property type="entry name" value="MetI-like"/>
</dbReference>
<comment type="similarity">
    <text evidence="7">Belongs to the binding-protein-dependent transport system permease family.</text>
</comment>
<keyword evidence="5 7" id="KW-1133">Transmembrane helix</keyword>
<proteinExistence type="inferred from homology"/>
<feature type="transmembrane region" description="Helical" evidence="7">
    <location>
        <begin position="241"/>
        <end position="267"/>
    </location>
</feature>
<accession>A0AB74U8D1</accession>
<gene>
    <name evidence="9" type="ORF">ABV408_09825</name>
</gene>
<keyword evidence="4 7" id="KW-0812">Transmembrane</keyword>
<keyword evidence="2 7" id="KW-0813">Transport</keyword>
<dbReference type="PROSITE" id="PS50928">
    <property type="entry name" value="ABC_TM1"/>
    <property type="match status" value="1"/>
</dbReference>
<dbReference type="Gene3D" id="1.10.3720.10">
    <property type="entry name" value="MetI-like"/>
    <property type="match status" value="1"/>
</dbReference>
<feature type="transmembrane region" description="Helical" evidence="7">
    <location>
        <begin position="287"/>
        <end position="306"/>
    </location>
</feature>
<dbReference type="PANTHER" id="PTHR43163">
    <property type="entry name" value="DIPEPTIDE TRANSPORT SYSTEM PERMEASE PROTEIN DPPB-RELATED"/>
    <property type="match status" value="1"/>
</dbReference>
<feature type="domain" description="ABC transmembrane type-1" evidence="8">
    <location>
        <begin position="77"/>
        <end position="310"/>
    </location>
</feature>
<evidence type="ECO:0000256" key="3">
    <source>
        <dbReference type="ARBA" id="ARBA00022475"/>
    </source>
</evidence>
<evidence type="ECO:0000259" key="8">
    <source>
        <dbReference type="PROSITE" id="PS50928"/>
    </source>
</evidence>
<reference evidence="9" key="1">
    <citation type="submission" date="2024-06" db="EMBL/GenBank/DDBJ databases">
        <title>Complete genome of Salinicola endophyticus HNIBRBA4755.</title>
        <authorList>
            <person name="Shin S.Y."/>
            <person name="Kang H."/>
            <person name="Song J."/>
        </authorList>
    </citation>
    <scope>NUCLEOTIDE SEQUENCE</scope>
    <source>
        <strain evidence="9">HNIBRBA4755</strain>
    </source>
</reference>
<evidence type="ECO:0000256" key="2">
    <source>
        <dbReference type="ARBA" id="ARBA00022448"/>
    </source>
</evidence>
<dbReference type="RefSeq" id="WP_353978808.1">
    <property type="nucleotide sequence ID" value="NZ_CP159578.1"/>
</dbReference>
<dbReference type="AlphaFoldDB" id="A0AB74U8D1"/>
<evidence type="ECO:0000256" key="1">
    <source>
        <dbReference type="ARBA" id="ARBA00004651"/>
    </source>
</evidence>